<name>A0A0F9DAH6_9ZZZZ</name>
<reference evidence="1" key="1">
    <citation type="journal article" date="2015" name="Nature">
        <title>Complex archaea that bridge the gap between prokaryotes and eukaryotes.</title>
        <authorList>
            <person name="Spang A."/>
            <person name="Saw J.H."/>
            <person name="Jorgensen S.L."/>
            <person name="Zaremba-Niedzwiedzka K."/>
            <person name="Martijn J."/>
            <person name="Lind A.E."/>
            <person name="van Eijk R."/>
            <person name="Schleper C."/>
            <person name="Guy L."/>
            <person name="Ettema T.J."/>
        </authorList>
    </citation>
    <scope>NUCLEOTIDE SEQUENCE</scope>
</reference>
<protein>
    <submittedName>
        <fullName evidence="1">Uncharacterized protein</fullName>
    </submittedName>
</protein>
<sequence>MVSHKDKNTHKHLSEYWTKLDKRVLKVINDKIIAYKNEIELSLELEGYGDRDIGESIKWLSQKAPVIYLGTKIVKIRNTDYTFYFFRKKKTELINLVLNKKIKILTQYGKKSEKFGIWVNNEFYPRVLNNVGFIIEGISTNNYNLIKIEGDFDIITSGIENCKAKIFIDVKNRLTVYRNDDLFKFFNNLNKFNFEIIPIVIARKIYEDPKESLKKYKGEFIEMRKIIIQQKYKEVSGNFNDEIANVSRVIPDRLIPPDIIKQFQRLSKLKDGINFNKLYRKMGSF</sequence>
<comment type="caution">
    <text evidence="1">The sequence shown here is derived from an EMBL/GenBank/DDBJ whole genome shotgun (WGS) entry which is preliminary data.</text>
</comment>
<proteinExistence type="predicted"/>
<accession>A0A0F9DAH6</accession>
<organism evidence="1">
    <name type="scientific">marine sediment metagenome</name>
    <dbReference type="NCBI Taxonomy" id="412755"/>
    <lineage>
        <taxon>unclassified sequences</taxon>
        <taxon>metagenomes</taxon>
        <taxon>ecological metagenomes</taxon>
    </lineage>
</organism>
<evidence type="ECO:0000313" key="1">
    <source>
        <dbReference type="EMBL" id="KKL58679.1"/>
    </source>
</evidence>
<dbReference type="EMBL" id="LAZR01029739">
    <property type="protein sequence ID" value="KKL58679.1"/>
    <property type="molecule type" value="Genomic_DNA"/>
</dbReference>
<dbReference type="AlphaFoldDB" id="A0A0F9DAH6"/>
<gene>
    <name evidence="1" type="ORF">LCGC14_2222950</name>
</gene>